<organism evidence="2 3">
    <name type="scientific">Lacimicrobium alkaliphilum</name>
    <dbReference type="NCBI Taxonomy" id="1526571"/>
    <lineage>
        <taxon>Bacteria</taxon>
        <taxon>Pseudomonadati</taxon>
        <taxon>Pseudomonadota</taxon>
        <taxon>Gammaproteobacteria</taxon>
        <taxon>Alteromonadales</taxon>
        <taxon>Alteromonadaceae</taxon>
        <taxon>Lacimicrobium</taxon>
    </lineage>
</organism>
<dbReference type="RefSeq" id="WP_218962435.1">
    <property type="nucleotide sequence ID" value="NZ_BMGJ01000017.1"/>
</dbReference>
<dbReference type="InterPro" id="IPR025294">
    <property type="entry name" value="DUF4156"/>
</dbReference>
<evidence type="ECO:0000313" key="3">
    <source>
        <dbReference type="Proteomes" id="UP000614272"/>
    </source>
</evidence>
<evidence type="ECO:0008006" key="4">
    <source>
        <dbReference type="Google" id="ProtNLM"/>
    </source>
</evidence>
<dbReference type="EMBL" id="BMGJ01000017">
    <property type="protein sequence ID" value="GGD76067.1"/>
    <property type="molecule type" value="Genomic_DNA"/>
</dbReference>
<dbReference type="Proteomes" id="UP000614272">
    <property type="component" value="Unassembled WGS sequence"/>
</dbReference>
<comment type="caution">
    <text evidence="2">The sequence shown here is derived from an EMBL/GenBank/DDBJ whole genome shotgun (WGS) entry which is preliminary data.</text>
</comment>
<keyword evidence="3" id="KW-1185">Reference proteome</keyword>
<dbReference type="PROSITE" id="PS51257">
    <property type="entry name" value="PROKAR_LIPOPROTEIN"/>
    <property type="match status" value="1"/>
</dbReference>
<accession>A0ABQ1RRV8</accession>
<evidence type="ECO:0000313" key="2">
    <source>
        <dbReference type="EMBL" id="GGD76067.1"/>
    </source>
</evidence>
<reference evidence="3" key="1">
    <citation type="journal article" date="2019" name="Int. J. Syst. Evol. Microbiol.">
        <title>The Global Catalogue of Microorganisms (GCM) 10K type strain sequencing project: providing services to taxonomists for standard genome sequencing and annotation.</title>
        <authorList>
            <consortium name="The Broad Institute Genomics Platform"/>
            <consortium name="The Broad Institute Genome Sequencing Center for Infectious Disease"/>
            <person name="Wu L."/>
            <person name="Ma J."/>
        </authorList>
    </citation>
    <scope>NUCLEOTIDE SEQUENCE [LARGE SCALE GENOMIC DNA]</scope>
    <source>
        <strain evidence="3">CGMCC 1.12923</strain>
    </source>
</reference>
<sequence>MKMVINRLKQLVCGGVALMLVACATVKTVPGAEDVRLLSAAELLNCQRLGSASAQVVDRIAFVERDKEKMAKELLKLAQNEAVKMGGNALLVVSDIKNGSRQFDVYRC</sequence>
<keyword evidence="1" id="KW-0732">Signal</keyword>
<dbReference type="Pfam" id="PF13698">
    <property type="entry name" value="DUF4156"/>
    <property type="match status" value="1"/>
</dbReference>
<protein>
    <recommendedName>
        <fullName evidence="4">DUF4156 domain-containing protein</fullName>
    </recommendedName>
</protein>
<feature type="signal peptide" evidence="1">
    <location>
        <begin position="1"/>
        <end position="24"/>
    </location>
</feature>
<name>A0ABQ1RRV8_9ALTE</name>
<gene>
    <name evidence="2" type="ORF">GCM10011357_33850</name>
</gene>
<proteinExistence type="predicted"/>
<feature type="chain" id="PRO_5046104496" description="DUF4156 domain-containing protein" evidence="1">
    <location>
        <begin position="25"/>
        <end position="108"/>
    </location>
</feature>
<evidence type="ECO:0000256" key="1">
    <source>
        <dbReference type="SAM" id="SignalP"/>
    </source>
</evidence>